<reference evidence="1" key="2">
    <citation type="submission" date="2020-02" db="EMBL/GenBank/DDBJ databases">
        <authorList>
            <consortium name="NCBI Pathogen Detection Project"/>
        </authorList>
    </citation>
    <scope>NUCLEOTIDE SEQUENCE</scope>
    <source>
        <strain evidence="1">MA.MZ045</strain>
    </source>
</reference>
<evidence type="ECO:0000313" key="1">
    <source>
        <dbReference type="EMBL" id="HAF8578427.1"/>
    </source>
</evidence>
<gene>
    <name evidence="1" type="ORF">G5T75_002332</name>
</gene>
<proteinExistence type="predicted"/>
<name>A0A754B344_SALER</name>
<sequence length="349" mass="40691">MSVKKRNDFLISINMDAGNEYSEYNFLMPYKFSQSYNDYLSISGRMIIIKGSRVNKLNVGQVINNHNSEINNQITKALCLYFCTNEIICKINNIKIECDNEKPFSYTSSELNQLTNSVVATPLLNNLDNDSLRIILESTPKGRAYYYALTHLIRALTLENEYDSFEKVWKAFNSIYKEITGKSNDHDCLREMREFILNNSENLPLSMSYCKKLTMAKIREHMTWNKMILNDFPTISNTKAYRDFILRYTDKRIMGIARESTIRNEFLAQKDFLEVVQNHMDNNLKTINDAEIVSILCIKYMYYLRNKTIHGEHIDAGFRVSPSNAPSGNIKWCKKILILLLCDLFNLNR</sequence>
<dbReference type="AlphaFoldDB" id="A0A754B344"/>
<organism evidence="1">
    <name type="scientific">Salmonella enterica</name>
    <name type="common">Salmonella choleraesuis</name>
    <dbReference type="NCBI Taxonomy" id="28901"/>
    <lineage>
        <taxon>Bacteria</taxon>
        <taxon>Pseudomonadati</taxon>
        <taxon>Pseudomonadota</taxon>
        <taxon>Gammaproteobacteria</taxon>
        <taxon>Enterobacterales</taxon>
        <taxon>Enterobacteriaceae</taxon>
        <taxon>Salmonella</taxon>
    </lineage>
</organism>
<dbReference type="EMBL" id="DAAWNC010000004">
    <property type="protein sequence ID" value="HAF8578427.1"/>
    <property type="molecule type" value="Genomic_DNA"/>
</dbReference>
<dbReference type="RefSeq" id="WP_001750576.1">
    <property type="nucleotide sequence ID" value="NZ_MXLQ01000008.1"/>
</dbReference>
<protein>
    <submittedName>
        <fullName evidence="1">Uncharacterized protein</fullName>
    </submittedName>
</protein>
<accession>A0A754B344</accession>
<comment type="caution">
    <text evidence="1">The sequence shown here is derived from an EMBL/GenBank/DDBJ whole genome shotgun (WGS) entry which is preliminary data.</text>
</comment>
<reference evidence="1" key="1">
    <citation type="journal article" date="2018" name="Genome Biol.">
        <title>SKESA: strategic k-mer extension for scrupulous assemblies.</title>
        <authorList>
            <person name="Souvorov A."/>
            <person name="Agarwala R."/>
            <person name="Lipman D.J."/>
        </authorList>
    </citation>
    <scope>NUCLEOTIDE SEQUENCE</scope>
    <source>
        <strain evidence="1">MA.MZ045</strain>
    </source>
</reference>